<dbReference type="Proteomes" id="UP001139000">
    <property type="component" value="Unassembled WGS sequence"/>
</dbReference>
<proteinExistence type="predicted"/>
<feature type="domain" description="Secretion system C-terminal sorting" evidence="2">
    <location>
        <begin position="270"/>
        <end position="340"/>
    </location>
</feature>
<evidence type="ECO:0000313" key="4">
    <source>
        <dbReference type="Proteomes" id="UP001139000"/>
    </source>
</evidence>
<sequence length="342" mass="37034">MKIKTLLLSSLIAACTCIFNFAHAQDIGINITPLQSSILNYETGAIDVTICNDDPDPITAPANRIRPLISFSENLTITEVVNSDGTPLSDFTILSLENIPGSHSVRLLYNPPLENATCISFHILFTGNKVGNGIIVANLGFADPGQTPGNDTGNDNSTTTTPVEVNLPVTLKEFNASSEGKTASLTWATTEETNSDRFDVQRSFDGKKWKTIQTVAATGESKAQVNYVAVDNDPLEGDNLYRLHMIDRDGTSAYSRIRTVKFEGVATYTYPNPVSEELTIQAADWSKISKVKIVGSDGKEVYRSAGKPSSKVNVKGMPNGIYVVQLTNTNGSETTYKIVVNQ</sequence>
<keyword evidence="4" id="KW-1185">Reference proteome</keyword>
<gene>
    <name evidence="3" type="ORF">LXM26_09760</name>
</gene>
<dbReference type="EMBL" id="JAJTTC010000001">
    <property type="protein sequence ID" value="MCF0061779.1"/>
    <property type="molecule type" value="Genomic_DNA"/>
</dbReference>
<organism evidence="3 4">
    <name type="scientific">Dyadobacter chenwenxiniae</name>
    <dbReference type="NCBI Taxonomy" id="2906456"/>
    <lineage>
        <taxon>Bacteria</taxon>
        <taxon>Pseudomonadati</taxon>
        <taxon>Bacteroidota</taxon>
        <taxon>Cytophagia</taxon>
        <taxon>Cytophagales</taxon>
        <taxon>Spirosomataceae</taxon>
        <taxon>Dyadobacter</taxon>
    </lineage>
</organism>
<dbReference type="RefSeq" id="WP_234655043.1">
    <property type="nucleotide sequence ID" value="NZ_CP094997.1"/>
</dbReference>
<feature type="chain" id="PRO_5040864939" evidence="1">
    <location>
        <begin position="25"/>
        <end position="342"/>
    </location>
</feature>
<evidence type="ECO:0000256" key="1">
    <source>
        <dbReference type="SAM" id="SignalP"/>
    </source>
</evidence>
<name>A0A9X1TEM1_9BACT</name>
<dbReference type="InterPro" id="IPR026444">
    <property type="entry name" value="Secre_tail"/>
</dbReference>
<dbReference type="PROSITE" id="PS51257">
    <property type="entry name" value="PROKAR_LIPOPROTEIN"/>
    <property type="match status" value="1"/>
</dbReference>
<dbReference type="AlphaFoldDB" id="A0A9X1TEM1"/>
<keyword evidence="1" id="KW-0732">Signal</keyword>
<evidence type="ECO:0000313" key="3">
    <source>
        <dbReference type="EMBL" id="MCF0061779.1"/>
    </source>
</evidence>
<reference evidence="3" key="1">
    <citation type="submission" date="2021-12" db="EMBL/GenBank/DDBJ databases">
        <title>Novel species in genus Dyadobacter.</title>
        <authorList>
            <person name="Ma C."/>
        </authorList>
    </citation>
    <scope>NUCLEOTIDE SEQUENCE</scope>
    <source>
        <strain evidence="3">LJ419</strain>
    </source>
</reference>
<feature type="signal peptide" evidence="1">
    <location>
        <begin position="1"/>
        <end position="24"/>
    </location>
</feature>
<protein>
    <submittedName>
        <fullName evidence="3">T9SS type A sorting domain-containing protein</fullName>
    </submittedName>
</protein>
<evidence type="ECO:0000259" key="2">
    <source>
        <dbReference type="Pfam" id="PF18962"/>
    </source>
</evidence>
<dbReference type="NCBIfam" id="TIGR04183">
    <property type="entry name" value="Por_Secre_tail"/>
    <property type="match status" value="1"/>
</dbReference>
<comment type="caution">
    <text evidence="3">The sequence shown here is derived from an EMBL/GenBank/DDBJ whole genome shotgun (WGS) entry which is preliminary data.</text>
</comment>
<accession>A0A9X1TEM1</accession>
<dbReference type="Pfam" id="PF18962">
    <property type="entry name" value="Por_Secre_tail"/>
    <property type="match status" value="1"/>
</dbReference>